<dbReference type="PANTHER" id="PTHR46401">
    <property type="entry name" value="GLYCOSYLTRANSFERASE WBBK-RELATED"/>
    <property type="match status" value="1"/>
</dbReference>
<accession>A0A1W1WKM6</accession>
<dbReference type="STRING" id="28034.BFX07_11505"/>
<keyword evidence="4" id="KW-1185">Reference proteome</keyword>
<keyword evidence="1 3" id="KW-0808">Transferase</keyword>
<dbReference type="RefSeq" id="WP_081503117.1">
    <property type="nucleotide sequence ID" value="NZ_FWWY01000001.1"/>
</dbReference>
<evidence type="ECO:0000259" key="2">
    <source>
        <dbReference type="Pfam" id="PF00534"/>
    </source>
</evidence>
<sequence length="381" mass="43524">MLRLISISGSESGITKRHLRITFLLPGPPSVPVGGYRVVYTYANYLAERGHRVEIVHAGKLGQFPAPQPSSWRTLRNAWRYWSRIKPAIIPPHVSWHIFHPRVKLSFLPGEPVNRVMPASDIIVATAWTTAEYVQGYAKEKGEPFYLIQHLETWQGKDERALATWHFPFHKIVVSHWLHAEGTKRGLEDLIHIPIAVDHQLFHPGKSLTRRPLSILGMYHPAPWKGGQDMLAVMTRLHERYPSLPISLFGTGIRPKELPSSFRYVQNPSQAELAVLYRSHAIFVHTSYLEGWALPPAEAMASGCVFVGTDSRGNRDYAIPNVNALLVEPGHIEELFAQISRVIEHEDLRDRLQHEGFNTLQTFTWEDSTDMLEQYFLRYVP</sequence>
<dbReference type="PANTHER" id="PTHR46401:SF2">
    <property type="entry name" value="GLYCOSYLTRANSFERASE WBBK-RELATED"/>
    <property type="match status" value="1"/>
</dbReference>
<dbReference type="GO" id="GO:0009103">
    <property type="term" value="P:lipopolysaccharide biosynthetic process"/>
    <property type="evidence" value="ECO:0007669"/>
    <property type="project" value="TreeGrafter"/>
</dbReference>
<evidence type="ECO:0000313" key="3">
    <source>
        <dbReference type="EMBL" id="SMC06293.1"/>
    </source>
</evidence>
<organism evidence="3 4">
    <name type="scientific">Sulfobacillus thermosulfidooxidans (strain DSM 9293 / VKM B-1269 / AT-1)</name>
    <dbReference type="NCBI Taxonomy" id="929705"/>
    <lineage>
        <taxon>Bacteria</taxon>
        <taxon>Bacillati</taxon>
        <taxon>Bacillota</taxon>
        <taxon>Clostridia</taxon>
        <taxon>Eubacteriales</taxon>
        <taxon>Clostridiales Family XVII. Incertae Sedis</taxon>
        <taxon>Sulfobacillus</taxon>
    </lineage>
</organism>
<feature type="domain" description="Glycosyl transferase family 1" evidence="2">
    <location>
        <begin position="255"/>
        <end position="356"/>
    </location>
</feature>
<reference evidence="4" key="1">
    <citation type="submission" date="2017-04" db="EMBL/GenBank/DDBJ databases">
        <authorList>
            <person name="Varghese N."/>
            <person name="Submissions S."/>
        </authorList>
    </citation>
    <scope>NUCLEOTIDE SEQUENCE [LARGE SCALE GENOMIC DNA]</scope>
    <source>
        <strain evidence="4">DSM 9293</strain>
    </source>
</reference>
<proteinExistence type="predicted"/>
<evidence type="ECO:0000256" key="1">
    <source>
        <dbReference type="ARBA" id="ARBA00022679"/>
    </source>
</evidence>
<dbReference type="CDD" id="cd03801">
    <property type="entry name" value="GT4_PimA-like"/>
    <property type="match status" value="1"/>
</dbReference>
<name>A0A1W1WKM6_SULTA</name>
<dbReference type="Proteomes" id="UP000192660">
    <property type="component" value="Unassembled WGS sequence"/>
</dbReference>
<dbReference type="AlphaFoldDB" id="A0A1W1WKM6"/>
<evidence type="ECO:0000313" key="4">
    <source>
        <dbReference type="Proteomes" id="UP000192660"/>
    </source>
</evidence>
<dbReference type="OrthoDB" id="9797829at2"/>
<dbReference type="Gene3D" id="3.40.50.2000">
    <property type="entry name" value="Glycogen Phosphorylase B"/>
    <property type="match status" value="1"/>
</dbReference>
<dbReference type="GO" id="GO:0016757">
    <property type="term" value="F:glycosyltransferase activity"/>
    <property type="evidence" value="ECO:0007669"/>
    <property type="project" value="InterPro"/>
</dbReference>
<gene>
    <name evidence="3" type="ORF">SAMN00768000_2737</name>
</gene>
<dbReference type="Pfam" id="PF00534">
    <property type="entry name" value="Glycos_transf_1"/>
    <property type="match status" value="1"/>
</dbReference>
<dbReference type="Gene3D" id="3.40.50.11090">
    <property type="match status" value="1"/>
</dbReference>
<protein>
    <submittedName>
        <fullName evidence="3">Glycosyltransferase involved in cell wall bisynthesis</fullName>
    </submittedName>
</protein>
<dbReference type="InterPro" id="IPR001296">
    <property type="entry name" value="Glyco_trans_1"/>
</dbReference>
<dbReference type="SUPFAM" id="SSF53756">
    <property type="entry name" value="UDP-Glycosyltransferase/glycogen phosphorylase"/>
    <property type="match status" value="1"/>
</dbReference>
<dbReference type="EMBL" id="FWWY01000001">
    <property type="protein sequence ID" value="SMC06293.1"/>
    <property type="molecule type" value="Genomic_DNA"/>
</dbReference>